<gene>
    <name evidence="1" type="ORF">NQ317_019460</name>
</gene>
<dbReference type="Proteomes" id="UP001162164">
    <property type="component" value="Unassembled WGS sequence"/>
</dbReference>
<name>A0ABQ9IQR1_9CUCU</name>
<comment type="caution">
    <text evidence="1">The sequence shown here is derived from an EMBL/GenBank/DDBJ whole genome shotgun (WGS) entry which is preliminary data.</text>
</comment>
<evidence type="ECO:0000313" key="2">
    <source>
        <dbReference type="Proteomes" id="UP001162164"/>
    </source>
</evidence>
<keyword evidence="2" id="KW-1185">Reference proteome</keyword>
<dbReference type="EMBL" id="JAPWTJ010003592">
    <property type="protein sequence ID" value="KAJ8954461.1"/>
    <property type="molecule type" value="Genomic_DNA"/>
</dbReference>
<proteinExistence type="predicted"/>
<accession>A0ABQ9IQR1</accession>
<reference evidence="1" key="1">
    <citation type="journal article" date="2023" name="Insect Mol. Biol.">
        <title>Genome sequencing provides insights into the evolution of gene families encoding plant cell wall-degrading enzymes in longhorned beetles.</title>
        <authorList>
            <person name="Shin N.R."/>
            <person name="Okamura Y."/>
            <person name="Kirsch R."/>
            <person name="Pauchet Y."/>
        </authorList>
    </citation>
    <scope>NUCLEOTIDE SEQUENCE</scope>
    <source>
        <strain evidence="1">MMC_N1</strain>
    </source>
</reference>
<evidence type="ECO:0000313" key="1">
    <source>
        <dbReference type="EMBL" id="KAJ8954461.1"/>
    </source>
</evidence>
<organism evidence="1 2">
    <name type="scientific">Molorchus minor</name>
    <dbReference type="NCBI Taxonomy" id="1323400"/>
    <lineage>
        <taxon>Eukaryota</taxon>
        <taxon>Metazoa</taxon>
        <taxon>Ecdysozoa</taxon>
        <taxon>Arthropoda</taxon>
        <taxon>Hexapoda</taxon>
        <taxon>Insecta</taxon>
        <taxon>Pterygota</taxon>
        <taxon>Neoptera</taxon>
        <taxon>Endopterygota</taxon>
        <taxon>Coleoptera</taxon>
        <taxon>Polyphaga</taxon>
        <taxon>Cucujiformia</taxon>
        <taxon>Chrysomeloidea</taxon>
        <taxon>Cerambycidae</taxon>
        <taxon>Lamiinae</taxon>
        <taxon>Monochamini</taxon>
        <taxon>Molorchus</taxon>
    </lineage>
</organism>
<sequence length="76" mass="8957">MVAPLAVKAGYPTGIHCDRSTDNNHFKYPSNTKYGTLNSLRYGSFPHIRRSYWDRWEIEPIYERGFQEIDHLDPNI</sequence>
<protein>
    <submittedName>
        <fullName evidence="1">Uncharacterized protein</fullName>
    </submittedName>
</protein>